<dbReference type="GeneID" id="5721415"/>
<dbReference type="OMA" id="DIAKALW"/>
<dbReference type="InParanoid" id="A0A2K3CVL2"/>
<dbReference type="KEGG" id="cre:CHLRE_16g673050v5"/>
<dbReference type="EMBL" id="CM008977">
    <property type="protein sequence ID" value="PNW72320.1"/>
    <property type="molecule type" value="Genomic_DNA"/>
</dbReference>
<dbReference type="PaxDb" id="3055-EDP01147"/>
<feature type="region of interest" description="Disordered" evidence="1">
    <location>
        <begin position="158"/>
        <end position="185"/>
    </location>
</feature>
<evidence type="ECO:0000313" key="3">
    <source>
        <dbReference type="Proteomes" id="UP000006906"/>
    </source>
</evidence>
<evidence type="ECO:0000256" key="1">
    <source>
        <dbReference type="SAM" id="MobiDB-lite"/>
    </source>
</evidence>
<keyword evidence="3" id="KW-1185">Reference proteome</keyword>
<feature type="compositionally biased region" description="Basic and acidic residues" evidence="1">
    <location>
        <begin position="173"/>
        <end position="185"/>
    </location>
</feature>
<protein>
    <submittedName>
        <fullName evidence="2">Uncharacterized protein</fullName>
    </submittedName>
</protein>
<organism evidence="2 3">
    <name type="scientific">Chlamydomonas reinhardtii</name>
    <name type="common">Chlamydomonas smithii</name>
    <dbReference type="NCBI Taxonomy" id="3055"/>
    <lineage>
        <taxon>Eukaryota</taxon>
        <taxon>Viridiplantae</taxon>
        <taxon>Chlorophyta</taxon>
        <taxon>core chlorophytes</taxon>
        <taxon>Chlorophyceae</taxon>
        <taxon>CS clade</taxon>
        <taxon>Chlamydomonadales</taxon>
        <taxon>Chlamydomonadaceae</taxon>
        <taxon>Chlamydomonas</taxon>
    </lineage>
</organism>
<reference evidence="2 3" key="1">
    <citation type="journal article" date="2007" name="Science">
        <title>The Chlamydomonas genome reveals the evolution of key animal and plant functions.</title>
        <authorList>
            <person name="Merchant S.S."/>
            <person name="Prochnik S.E."/>
            <person name="Vallon O."/>
            <person name="Harris E.H."/>
            <person name="Karpowicz S.J."/>
            <person name="Witman G.B."/>
            <person name="Terry A."/>
            <person name="Salamov A."/>
            <person name="Fritz-Laylin L.K."/>
            <person name="Marechal-Drouard L."/>
            <person name="Marshall W.F."/>
            <person name="Qu L.H."/>
            <person name="Nelson D.R."/>
            <person name="Sanderfoot A.A."/>
            <person name="Spalding M.H."/>
            <person name="Kapitonov V.V."/>
            <person name="Ren Q."/>
            <person name="Ferris P."/>
            <person name="Lindquist E."/>
            <person name="Shapiro H."/>
            <person name="Lucas S.M."/>
            <person name="Grimwood J."/>
            <person name="Schmutz J."/>
            <person name="Cardol P."/>
            <person name="Cerutti H."/>
            <person name="Chanfreau G."/>
            <person name="Chen C.L."/>
            <person name="Cognat V."/>
            <person name="Croft M.T."/>
            <person name="Dent R."/>
            <person name="Dutcher S."/>
            <person name="Fernandez E."/>
            <person name="Fukuzawa H."/>
            <person name="Gonzalez-Ballester D."/>
            <person name="Gonzalez-Halphen D."/>
            <person name="Hallmann A."/>
            <person name="Hanikenne M."/>
            <person name="Hippler M."/>
            <person name="Inwood W."/>
            <person name="Jabbari K."/>
            <person name="Kalanon M."/>
            <person name="Kuras R."/>
            <person name="Lefebvre P.A."/>
            <person name="Lemaire S.D."/>
            <person name="Lobanov A.V."/>
            <person name="Lohr M."/>
            <person name="Manuell A."/>
            <person name="Meier I."/>
            <person name="Mets L."/>
            <person name="Mittag M."/>
            <person name="Mittelmeier T."/>
            <person name="Moroney J.V."/>
            <person name="Moseley J."/>
            <person name="Napoli C."/>
            <person name="Nedelcu A.M."/>
            <person name="Niyogi K."/>
            <person name="Novoselov S.V."/>
            <person name="Paulsen I.T."/>
            <person name="Pazour G."/>
            <person name="Purton S."/>
            <person name="Ral J.P."/>
            <person name="Riano-Pachon D.M."/>
            <person name="Riekhof W."/>
            <person name="Rymarquis L."/>
            <person name="Schroda M."/>
            <person name="Stern D."/>
            <person name="Umen J."/>
            <person name="Willows R."/>
            <person name="Wilson N."/>
            <person name="Zimmer S.L."/>
            <person name="Allmer J."/>
            <person name="Balk J."/>
            <person name="Bisova K."/>
            <person name="Chen C.J."/>
            <person name="Elias M."/>
            <person name="Gendler K."/>
            <person name="Hauser C."/>
            <person name="Lamb M.R."/>
            <person name="Ledford H."/>
            <person name="Long J.C."/>
            <person name="Minagawa J."/>
            <person name="Page M.D."/>
            <person name="Pan J."/>
            <person name="Pootakham W."/>
            <person name="Roje S."/>
            <person name="Rose A."/>
            <person name="Stahlberg E."/>
            <person name="Terauchi A.M."/>
            <person name="Yang P."/>
            <person name="Ball S."/>
            <person name="Bowler C."/>
            <person name="Dieckmann C.L."/>
            <person name="Gladyshev V.N."/>
            <person name="Green P."/>
            <person name="Jorgensen R."/>
            <person name="Mayfield S."/>
            <person name="Mueller-Roeber B."/>
            <person name="Rajamani S."/>
            <person name="Sayre R.T."/>
            <person name="Brokstein P."/>
            <person name="Dubchak I."/>
            <person name="Goodstein D."/>
            <person name="Hornick L."/>
            <person name="Huang Y.W."/>
            <person name="Jhaveri J."/>
            <person name="Luo Y."/>
            <person name="Martinez D."/>
            <person name="Ngau W.C."/>
            <person name="Otillar B."/>
            <person name="Poliakov A."/>
            <person name="Porter A."/>
            <person name="Szajkowski L."/>
            <person name="Werner G."/>
            <person name="Zhou K."/>
            <person name="Grigoriev I.V."/>
            <person name="Rokhsar D.S."/>
            <person name="Grossman A.R."/>
        </authorList>
    </citation>
    <scope>NUCLEOTIDE SEQUENCE [LARGE SCALE GENOMIC DNA]</scope>
    <source>
        <strain evidence="3">CC-503</strain>
    </source>
</reference>
<dbReference type="ExpressionAtlas" id="A0A2K3CVL2">
    <property type="expression patterns" value="baseline and differential"/>
</dbReference>
<dbReference type="OrthoDB" id="524048at2759"/>
<evidence type="ECO:0000313" key="2">
    <source>
        <dbReference type="EMBL" id="PNW72320.1"/>
    </source>
</evidence>
<sequence length="185" mass="20705">MPDLVEDFQFELRNIYTNRQRGARVNIFVKFRYYTTKIMKDYSTETGTYDYQDMKKVILPYVPAGGMNISRDTFWEIVNREMTKDLWSKFPIQGISVRMEVQGMSSGGIPSHRASTVTMGNIEPWASMTNSFPGCDGMGTSKGNAACKISPTWDGLDAKEDARLSPDAASKAGKHDKPSKCDTCA</sequence>
<dbReference type="Gramene" id="PNW72320">
    <property type="protein sequence ID" value="PNW72320"/>
    <property type="gene ID" value="CHLRE_16g673050v5"/>
</dbReference>
<accession>A0A2K3CVL2</accession>
<gene>
    <name evidence="2" type="ORF">CHLRE_16g673050v5</name>
</gene>
<name>A0A2K3CVL2_CHLRE</name>
<proteinExistence type="predicted"/>
<dbReference type="AlphaFoldDB" id="A0A2K3CVL2"/>
<dbReference type="Proteomes" id="UP000006906">
    <property type="component" value="Chromosome 16"/>
</dbReference>
<dbReference type="RefSeq" id="XP_042916155.1">
    <property type="nucleotide sequence ID" value="XM_043071205.1"/>
</dbReference>